<comment type="catalytic activity">
    <reaction evidence="10 11">
        <text>(R)-pantoate + NADP(+) = 2-dehydropantoate + NADPH + H(+)</text>
        <dbReference type="Rhea" id="RHEA:16233"/>
        <dbReference type="ChEBI" id="CHEBI:11561"/>
        <dbReference type="ChEBI" id="CHEBI:15378"/>
        <dbReference type="ChEBI" id="CHEBI:15980"/>
        <dbReference type="ChEBI" id="CHEBI:57783"/>
        <dbReference type="ChEBI" id="CHEBI:58349"/>
        <dbReference type="EC" id="1.1.1.169"/>
    </reaction>
</comment>
<evidence type="ECO:0000256" key="1">
    <source>
        <dbReference type="ARBA" id="ARBA00002919"/>
    </source>
</evidence>
<evidence type="ECO:0000256" key="2">
    <source>
        <dbReference type="ARBA" id="ARBA00004994"/>
    </source>
</evidence>
<evidence type="ECO:0000313" key="14">
    <source>
        <dbReference type="EMBL" id="MED5020327.1"/>
    </source>
</evidence>
<evidence type="ECO:0000259" key="12">
    <source>
        <dbReference type="Pfam" id="PF02558"/>
    </source>
</evidence>
<evidence type="ECO:0000256" key="8">
    <source>
        <dbReference type="ARBA" id="ARBA00023002"/>
    </source>
</evidence>
<keyword evidence="15" id="KW-1185">Reference proteome</keyword>
<dbReference type="RefSeq" id="WP_328281652.1">
    <property type="nucleotide sequence ID" value="NZ_JARTLD010000065.1"/>
</dbReference>
<evidence type="ECO:0000256" key="9">
    <source>
        <dbReference type="ARBA" id="ARBA00032024"/>
    </source>
</evidence>
<evidence type="ECO:0000256" key="7">
    <source>
        <dbReference type="ARBA" id="ARBA00022857"/>
    </source>
</evidence>
<feature type="domain" description="Ketopantoate reductase N-terminal" evidence="12">
    <location>
        <begin position="4"/>
        <end position="166"/>
    </location>
</feature>
<evidence type="ECO:0000256" key="5">
    <source>
        <dbReference type="ARBA" id="ARBA00019465"/>
    </source>
</evidence>
<dbReference type="SUPFAM" id="SSF51735">
    <property type="entry name" value="NAD(P)-binding Rossmann-fold domains"/>
    <property type="match status" value="1"/>
</dbReference>
<keyword evidence="6 11" id="KW-0566">Pantothenate biosynthesis</keyword>
<dbReference type="InterPro" id="IPR013752">
    <property type="entry name" value="KPA_reductase"/>
</dbReference>
<dbReference type="InterPro" id="IPR008927">
    <property type="entry name" value="6-PGluconate_DH-like_C_sf"/>
</dbReference>
<feature type="domain" description="Ketopantoate reductase C-terminal" evidence="13">
    <location>
        <begin position="198"/>
        <end position="319"/>
    </location>
</feature>
<dbReference type="Pfam" id="PF08546">
    <property type="entry name" value="ApbA_C"/>
    <property type="match status" value="1"/>
</dbReference>
<comment type="similarity">
    <text evidence="3 11">Belongs to the ketopantoate reductase family.</text>
</comment>
<name>A0ABU6PZN4_9BACL</name>
<dbReference type="SUPFAM" id="SSF48179">
    <property type="entry name" value="6-phosphogluconate dehydrogenase C-terminal domain-like"/>
    <property type="match status" value="1"/>
</dbReference>
<dbReference type="InterPro" id="IPR036291">
    <property type="entry name" value="NAD(P)-bd_dom_sf"/>
</dbReference>
<protein>
    <recommendedName>
        <fullName evidence="5 11">2-dehydropantoate 2-reductase</fullName>
        <ecNumber evidence="4 11">1.1.1.169</ecNumber>
    </recommendedName>
    <alternativeName>
        <fullName evidence="9 11">Ketopantoate reductase</fullName>
    </alternativeName>
</protein>
<dbReference type="EMBL" id="JARTLD010000065">
    <property type="protein sequence ID" value="MED5020327.1"/>
    <property type="molecule type" value="Genomic_DNA"/>
</dbReference>
<evidence type="ECO:0000256" key="6">
    <source>
        <dbReference type="ARBA" id="ARBA00022655"/>
    </source>
</evidence>
<dbReference type="InterPro" id="IPR013332">
    <property type="entry name" value="KPR_N"/>
</dbReference>
<dbReference type="PANTHER" id="PTHR43765">
    <property type="entry name" value="2-DEHYDROPANTOATE 2-REDUCTASE-RELATED"/>
    <property type="match status" value="1"/>
</dbReference>
<dbReference type="EC" id="1.1.1.169" evidence="4 11"/>
<dbReference type="GO" id="GO:0008677">
    <property type="term" value="F:2-dehydropantoate 2-reductase activity"/>
    <property type="evidence" value="ECO:0007669"/>
    <property type="project" value="UniProtKB-EC"/>
</dbReference>
<keyword evidence="7 11" id="KW-0521">NADP</keyword>
<dbReference type="InterPro" id="IPR050838">
    <property type="entry name" value="Ketopantoate_reductase"/>
</dbReference>
<dbReference type="NCBIfam" id="TIGR00745">
    <property type="entry name" value="apbA_panE"/>
    <property type="match status" value="1"/>
</dbReference>
<gene>
    <name evidence="14" type="ORF">P9847_23960</name>
</gene>
<evidence type="ECO:0000256" key="4">
    <source>
        <dbReference type="ARBA" id="ARBA00013014"/>
    </source>
</evidence>
<keyword evidence="8 11" id="KW-0560">Oxidoreductase</keyword>
<dbReference type="InterPro" id="IPR003710">
    <property type="entry name" value="ApbA"/>
</dbReference>
<dbReference type="InterPro" id="IPR013328">
    <property type="entry name" value="6PGD_dom2"/>
</dbReference>
<evidence type="ECO:0000313" key="15">
    <source>
        <dbReference type="Proteomes" id="UP001343257"/>
    </source>
</evidence>
<dbReference type="Pfam" id="PF02558">
    <property type="entry name" value="ApbA"/>
    <property type="match status" value="1"/>
</dbReference>
<evidence type="ECO:0000256" key="10">
    <source>
        <dbReference type="ARBA" id="ARBA00048793"/>
    </source>
</evidence>
<dbReference type="PANTHER" id="PTHR43765:SF2">
    <property type="entry name" value="2-DEHYDROPANTOATE 2-REDUCTASE"/>
    <property type="match status" value="1"/>
</dbReference>
<dbReference type="Gene3D" id="1.10.1040.10">
    <property type="entry name" value="N-(1-d-carboxylethyl)-l-norvaline Dehydrogenase, domain 2"/>
    <property type="match status" value="1"/>
</dbReference>
<comment type="caution">
    <text evidence="14">The sequence shown here is derived from an EMBL/GenBank/DDBJ whole genome shotgun (WGS) entry which is preliminary data.</text>
</comment>
<evidence type="ECO:0000256" key="3">
    <source>
        <dbReference type="ARBA" id="ARBA00007870"/>
    </source>
</evidence>
<comment type="function">
    <text evidence="1 11">Catalyzes the NADPH-dependent reduction of ketopantoate into pantoic acid.</text>
</comment>
<organism evidence="14 15">
    <name type="scientific">Paenibacillus chibensis</name>
    <dbReference type="NCBI Taxonomy" id="59846"/>
    <lineage>
        <taxon>Bacteria</taxon>
        <taxon>Bacillati</taxon>
        <taxon>Bacillota</taxon>
        <taxon>Bacilli</taxon>
        <taxon>Bacillales</taxon>
        <taxon>Paenibacillaceae</taxon>
        <taxon>Paenibacillus</taxon>
    </lineage>
</organism>
<evidence type="ECO:0000256" key="11">
    <source>
        <dbReference type="RuleBase" id="RU362068"/>
    </source>
</evidence>
<dbReference type="Proteomes" id="UP001343257">
    <property type="component" value="Unassembled WGS sequence"/>
</dbReference>
<dbReference type="Gene3D" id="3.40.50.720">
    <property type="entry name" value="NAD(P)-binding Rossmann-like Domain"/>
    <property type="match status" value="1"/>
</dbReference>
<comment type="pathway">
    <text evidence="2 11">Cofactor biosynthesis; (R)-pantothenate biosynthesis; (R)-pantoate from 3-methyl-2-oxobutanoate: step 2/2.</text>
</comment>
<proteinExistence type="inferred from homology"/>
<reference evidence="14 15" key="1">
    <citation type="submission" date="2023-03" db="EMBL/GenBank/DDBJ databases">
        <title>Bacillus Genome Sequencing.</title>
        <authorList>
            <person name="Dunlap C."/>
        </authorList>
    </citation>
    <scope>NUCLEOTIDE SEQUENCE [LARGE SCALE GENOMIC DNA]</scope>
    <source>
        <strain evidence="14 15">NRS-52</strain>
    </source>
</reference>
<sequence length="325" mass="35236">MIDLIGAGSLGLLYGGKLAASGAKVRVWCRSAAQAQDLREKGITILHADGGTEARAAAGDFVVGVLEDFAFSWQRQPGDYMLLMTKQKDVLEVCSRIAAHLEPDKLHPSMLPGLVCFQNGYGHIDRVAGILPGWTLYAGVTTEGAKRISPSEVMHAGAGTTWVGATEKHHAHGNEASKLEPLVKMLQKAGFSTVLANDIDSRIFRKLLINAVINPLTALWSIPNGELLATKRRISMMRMLLDEALRVYDACGIPWDQDIWDQIVEVCTYTSGNTSSMLKDVQAGMPTEIEWINGSIVALAKSSGMRAEAHELVTGLIQGLTIREE</sequence>
<evidence type="ECO:0000259" key="13">
    <source>
        <dbReference type="Pfam" id="PF08546"/>
    </source>
</evidence>
<accession>A0ABU6PZN4</accession>